<dbReference type="EMBL" id="CP000560">
    <property type="protein sequence ID" value="ABS76038.1"/>
    <property type="molecule type" value="Genomic_DNA"/>
</dbReference>
<protein>
    <submittedName>
        <fullName evidence="1">Uncharacterized protein</fullName>
    </submittedName>
</protein>
<sequence length="80" mass="9197">MELGSGMLFPRDRITNFFAALSEGVIKKVVVMNTNRLWRADNAQVMIKRQLMKDSAGVSSIEQPIYSFTTEIQMTFYLME</sequence>
<dbReference type="Proteomes" id="UP000001120">
    <property type="component" value="Chromosome"/>
</dbReference>
<dbReference type="KEGG" id="bay:RBAM_037090"/>
<accession>A7ZAL2</accession>
<proteinExistence type="predicted"/>
<evidence type="ECO:0000313" key="2">
    <source>
        <dbReference type="Proteomes" id="UP000001120"/>
    </source>
</evidence>
<dbReference type="InterPro" id="IPR036162">
    <property type="entry name" value="Resolvase-like_N_sf"/>
</dbReference>
<dbReference type="HOGENOM" id="CLU_2582153_0_0_9"/>
<dbReference type="SUPFAM" id="SSF53041">
    <property type="entry name" value="Resolvase-like"/>
    <property type="match status" value="1"/>
</dbReference>
<organism evidence="1 2">
    <name type="scientific">Bacillus velezensis (strain DSM 23117 / BGSC 10A6 / LMG 26770 / FZB42)</name>
    <name type="common">Bacillus amyloliquefaciens subsp. plantarum</name>
    <dbReference type="NCBI Taxonomy" id="326423"/>
    <lineage>
        <taxon>Bacteria</taxon>
        <taxon>Bacillati</taxon>
        <taxon>Bacillota</taxon>
        <taxon>Bacilli</taxon>
        <taxon>Bacillales</taxon>
        <taxon>Bacillaceae</taxon>
        <taxon>Bacillus</taxon>
        <taxon>Bacillus amyloliquefaciens group</taxon>
    </lineage>
</organism>
<reference evidence="1 2" key="1">
    <citation type="journal article" date="2007" name="Nat. Biotechnol.">
        <title>Comparative analysis of the complete genome sequence of the plant growth-promoting bacterium Bacillus amyloliquefaciens FZB42.</title>
        <authorList>
            <person name="Chen X.H."/>
            <person name="Koumoutsi A."/>
            <person name="Scholz R."/>
            <person name="Eisenreich A."/>
            <person name="Schneider K."/>
            <person name="Heinemeyer I."/>
            <person name="Morgenstern B."/>
            <person name="Voss B."/>
            <person name="Hess W.R."/>
            <person name="Reva O."/>
            <person name="Junge H."/>
            <person name="Voigt B."/>
            <person name="Jungblut P.R."/>
            <person name="Vater J."/>
            <person name="Sussmuth R."/>
            <person name="Liesegang H."/>
            <person name="Strittmatter A."/>
            <person name="Gottschalk G."/>
            <person name="Borriss R."/>
        </authorList>
    </citation>
    <scope>NUCLEOTIDE SEQUENCE [LARGE SCALE GENOMIC DNA]</scope>
    <source>
        <strain evidence="2">DSM 23117 / BGSC 10A6 / LMG 26770 / FZB42</strain>
    </source>
</reference>
<name>A7ZAL2_BACVZ</name>
<gene>
    <name evidence="1" type="ordered locus">RBAM_037090</name>
</gene>
<dbReference type="AlphaFoldDB" id="A7ZAL2"/>
<keyword evidence="2" id="KW-1185">Reference proteome</keyword>
<dbReference type="GO" id="GO:0000150">
    <property type="term" value="F:DNA strand exchange activity"/>
    <property type="evidence" value="ECO:0007669"/>
    <property type="project" value="InterPro"/>
</dbReference>
<evidence type="ECO:0000313" key="1">
    <source>
        <dbReference type="EMBL" id="ABS76038.1"/>
    </source>
</evidence>
<dbReference type="GO" id="GO:0003677">
    <property type="term" value="F:DNA binding"/>
    <property type="evidence" value="ECO:0007669"/>
    <property type="project" value="InterPro"/>
</dbReference>